<dbReference type="AlphaFoldDB" id="A0A127ZIZ1"/>
<organism evidence="2">
    <name type="scientific">Sporisorium scitamineum</name>
    <dbReference type="NCBI Taxonomy" id="49012"/>
    <lineage>
        <taxon>Eukaryota</taxon>
        <taxon>Fungi</taxon>
        <taxon>Dikarya</taxon>
        <taxon>Basidiomycota</taxon>
        <taxon>Ustilaginomycotina</taxon>
        <taxon>Ustilaginomycetes</taxon>
        <taxon>Ustilaginales</taxon>
        <taxon>Ustilaginaceae</taxon>
        <taxon>Sporisorium</taxon>
    </lineage>
</organism>
<keyword evidence="1" id="KW-0732">Signal</keyword>
<evidence type="ECO:0000313" key="2">
    <source>
        <dbReference type="EMBL" id="CDU25912.1"/>
    </source>
</evidence>
<evidence type="ECO:0000256" key="1">
    <source>
        <dbReference type="SAM" id="SignalP"/>
    </source>
</evidence>
<feature type="signal peptide" evidence="1">
    <location>
        <begin position="1"/>
        <end position="29"/>
    </location>
</feature>
<reference evidence="2" key="1">
    <citation type="submission" date="2014-06" db="EMBL/GenBank/DDBJ databases">
        <authorList>
            <person name="Ju J."/>
            <person name="Zhang J."/>
        </authorList>
    </citation>
    <scope>NUCLEOTIDE SEQUENCE</scope>
    <source>
        <strain evidence="2">SscI8</strain>
    </source>
</reference>
<accession>A0A127ZIZ1</accession>
<protein>
    <submittedName>
        <fullName evidence="2">Uncharacterized protein</fullName>
    </submittedName>
</protein>
<dbReference type="EMBL" id="LK056692">
    <property type="protein sequence ID" value="CDU25912.1"/>
    <property type="molecule type" value="Genomic_DNA"/>
</dbReference>
<feature type="chain" id="PRO_5007281329" evidence="1">
    <location>
        <begin position="30"/>
        <end position="183"/>
    </location>
</feature>
<gene>
    <name evidence="2" type="ORF">SPSC_06083</name>
</gene>
<sequence length="183" mass="20267">MTAIQCQLTTLAFAFALLFALFLVEPVQADVDEDMILRARLELGQAHFDGGKKYSKLGHTNPNGIPYFHEHALAHAGTKGAVYVGSDSSQSSKTVRGLERLRLPSFGKRVHYLYSIIDADSVVGTVAGLIEENSNTRMIGVVHWKHTNGVEDLQVLMLDRIKDVNFDWGKLLRPFDDVLSVGK</sequence>
<name>A0A127ZIZ1_9BASI</name>
<proteinExistence type="predicted"/>